<evidence type="ECO:0000313" key="3">
    <source>
        <dbReference type="Proteomes" id="UP000249091"/>
    </source>
</evidence>
<protein>
    <submittedName>
        <fullName evidence="2">Uncharacterized protein</fullName>
    </submittedName>
</protein>
<dbReference type="Proteomes" id="UP000249091">
    <property type="component" value="Chromosome 1"/>
</dbReference>
<evidence type="ECO:0000313" key="2">
    <source>
        <dbReference type="EMBL" id="SQI28578.1"/>
    </source>
</evidence>
<keyword evidence="3" id="KW-1185">Reference proteome</keyword>
<dbReference type="AlphaFoldDB" id="A0A2X4U0M2"/>
<dbReference type="EMBL" id="LS483468">
    <property type="protein sequence ID" value="SQI28578.1"/>
    <property type="molecule type" value="Genomic_DNA"/>
</dbReference>
<name>A0A2X4U0M2_9NOCA</name>
<proteinExistence type="predicted"/>
<organism evidence="2 3">
    <name type="scientific">Rhodococcus coprophilus</name>
    <dbReference type="NCBI Taxonomy" id="38310"/>
    <lineage>
        <taxon>Bacteria</taxon>
        <taxon>Bacillati</taxon>
        <taxon>Actinomycetota</taxon>
        <taxon>Actinomycetes</taxon>
        <taxon>Mycobacteriales</taxon>
        <taxon>Nocardiaceae</taxon>
        <taxon>Rhodococcus</taxon>
    </lineage>
</organism>
<dbReference type="KEGG" id="rcr:NCTC10994_00327"/>
<gene>
    <name evidence="2" type="ORF">NCTC10994_00327</name>
</gene>
<feature type="region of interest" description="Disordered" evidence="1">
    <location>
        <begin position="1"/>
        <end position="60"/>
    </location>
</feature>
<evidence type="ECO:0000256" key="1">
    <source>
        <dbReference type="SAM" id="MobiDB-lite"/>
    </source>
</evidence>
<reference evidence="2 3" key="1">
    <citation type="submission" date="2018-06" db="EMBL/GenBank/DDBJ databases">
        <authorList>
            <consortium name="Pathogen Informatics"/>
            <person name="Doyle S."/>
        </authorList>
    </citation>
    <scope>NUCLEOTIDE SEQUENCE [LARGE SCALE GENOMIC DNA]</scope>
    <source>
        <strain evidence="2 3">NCTC10994</strain>
    </source>
</reference>
<accession>A0A2X4U0M2</accession>
<sequence>MSCSLPRHTAHPTPPPSFNNPTKVRQSAHCCSAPSRSADRERRGIRARRSAVPADRLGETGAHPLGAPWEAALVLDHACRSPASQPWRRKRSRLFCISDRNGAIVMFCRLARVPCASGTAVDMRLLVCRLRRRNGLPCRSCQSGIRLNRPVTVQRYKSDPNLTSHGPLLRPSPAHCHQNNVPCQSPGLVLARNTASSSYPLRNASRIARDRS</sequence>